<dbReference type="SUPFAM" id="SSF53448">
    <property type="entry name" value="Nucleotide-diphospho-sugar transferases"/>
    <property type="match status" value="1"/>
</dbReference>
<gene>
    <name evidence="2" type="ORF">DSM04_105324</name>
</gene>
<dbReference type="OrthoDB" id="6307329at2"/>
<dbReference type="Proteomes" id="UP000289821">
    <property type="component" value="Unassembled WGS sequence"/>
</dbReference>
<dbReference type="Gene3D" id="3.90.550.10">
    <property type="entry name" value="Spore Coat Polysaccharide Biosynthesis Protein SpsA, Chain A"/>
    <property type="match status" value="1"/>
</dbReference>
<feature type="domain" description="Glycosyltransferase 2-like" evidence="1">
    <location>
        <begin position="5"/>
        <end position="128"/>
    </location>
</feature>
<protein>
    <submittedName>
        <fullName evidence="2">Glycosyltransferase involved in cell wall biosynthesis</fullName>
    </submittedName>
</protein>
<comment type="caution">
    <text evidence="2">The sequence shown here is derived from an EMBL/GenBank/DDBJ whole genome shotgun (WGS) entry which is preliminary data.</text>
</comment>
<reference evidence="2 3" key="1">
    <citation type="submission" date="2018-07" db="EMBL/GenBank/DDBJ databases">
        <title>Leeuwenhoekiella genomics.</title>
        <authorList>
            <person name="Tahon G."/>
            <person name="Willems A."/>
        </authorList>
    </citation>
    <scope>NUCLEOTIDE SEQUENCE [LARGE SCALE GENOMIC DNA]</scope>
    <source>
        <strain evidence="2 3">R-50232</strain>
    </source>
</reference>
<dbReference type="RefSeq" id="WP_128762112.1">
    <property type="nucleotide sequence ID" value="NZ_QOVI01000005.1"/>
</dbReference>
<dbReference type="InterPro" id="IPR001173">
    <property type="entry name" value="Glyco_trans_2-like"/>
</dbReference>
<proteinExistence type="predicted"/>
<dbReference type="Pfam" id="PF00535">
    <property type="entry name" value="Glycos_transf_2"/>
    <property type="match status" value="1"/>
</dbReference>
<dbReference type="EMBL" id="QOVI01000005">
    <property type="protein sequence ID" value="RXG13345.1"/>
    <property type="molecule type" value="Genomic_DNA"/>
</dbReference>
<dbReference type="GO" id="GO:0016740">
    <property type="term" value="F:transferase activity"/>
    <property type="evidence" value="ECO:0007669"/>
    <property type="project" value="UniProtKB-KW"/>
</dbReference>
<sequence>MPKISVVIPIYNKAVYLQQTIQSVLAQRFTDFELILINDGSTDHSLAILKRFSDARIRIIDQENQGLSQTRNTGVLASQADLIALLDADDLWLPDHLDVLIKLRNSFPEADLFGTGYEEFYSTAKLLKPRLNLKIKEAHLVTDYFDASLYQPLIIPSGMAFTKLSFLAIEGFNNIITYSEDVDFLIQANLNFRLAYDPKITCRYRSDVPNQISSQKKSELQAPAFGAILRANSENQSLQKYIQFKRYFLCIFYKTEGRLDLYYKLKKKLDSSVLNKKQRFLLNAPRPVLIVIRKAKLFLLRRGFRFTAF</sequence>
<dbReference type="InterPro" id="IPR050834">
    <property type="entry name" value="Glycosyltransf_2"/>
</dbReference>
<evidence type="ECO:0000313" key="3">
    <source>
        <dbReference type="Proteomes" id="UP000289821"/>
    </source>
</evidence>
<dbReference type="PANTHER" id="PTHR43685:SF2">
    <property type="entry name" value="GLYCOSYLTRANSFERASE 2-LIKE DOMAIN-CONTAINING PROTEIN"/>
    <property type="match status" value="1"/>
</dbReference>
<dbReference type="InterPro" id="IPR029044">
    <property type="entry name" value="Nucleotide-diphossugar_trans"/>
</dbReference>
<name>A0A4Q0NSX0_9FLAO</name>
<dbReference type="CDD" id="cd00761">
    <property type="entry name" value="Glyco_tranf_GTA_type"/>
    <property type="match status" value="1"/>
</dbReference>
<keyword evidence="3" id="KW-1185">Reference proteome</keyword>
<accession>A0A4Q0NSX0</accession>
<evidence type="ECO:0000259" key="1">
    <source>
        <dbReference type="Pfam" id="PF00535"/>
    </source>
</evidence>
<keyword evidence="2" id="KW-0808">Transferase</keyword>
<evidence type="ECO:0000313" key="2">
    <source>
        <dbReference type="EMBL" id="RXG13345.1"/>
    </source>
</evidence>
<organism evidence="2 3">
    <name type="scientific">Leeuwenhoekiella aestuarii</name>
    <dbReference type="NCBI Taxonomy" id="2249426"/>
    <lineage>
        <taxon>Bacteria</taxon>
        <taxon>Pseudomonadati</taxon>
        <taxon>Bacteroidota</taxon>
        <taxon>Flavobacteriia</taxon>
        <taxon>Flavobacteriales</taxon>
        <taxon>Flavobacteriaceae</taxon>
        <taxon>Leeuwenhoekiella</taxon>
    </lineage>
</organism>
<dbReference type="AlphaFoldDB" id="A0A4Q0NSX0"/>
<dbReference type="PANTHER" id="PTHR43685">
    <property type="entry name" value="GLYCOSYLTRANSFERASE"/>
    <property type="match status" value="1"/>
</dbReference>